<dbReference type="PROSITE" id="PS50965">
    <property type="entry name" value="NERD"/>
    <property type="match status" value="1"/>
</dbReference>
<organism evidence="3 4">
    <name type="scientific">Alicyclobacillus mengziensis</name>
    <dbReference type="NCBI Taxonomy" id="2931921"/>
    <lineage>
        <taxon>Bacteria</taxon>
        <taxon>Bacillati</taxon>
        <taxon>Bacillota</taxon>
        <taxon>Bacilli</taxon>
        <taxon>Bacillales</taxon>
        <taxon>Alicyclobacillaceae</taxon>
        <taxon>Alicyclobacillus</taxon>
    </lineage>
</organism>
<feature type="transmembrane region" description="Helical" evidence="1">
    <location>
        <begin position="12"/>
        <end position="30"/>
    </location>
</feature>
<accession>A0A9X7W205</accession>
<keyword evidence="1" id="KW-0472">Membrane</keyword>
<dbReference type="Proteomes" id="UP000663505">
    <property type="component" value="Chromosome"/>
</dbReference>
<reference evidence="3 4" key="1">
    <citation type="submission" date="2021-02" db="EMBL/GenBank/DDBJ databases">
        <title>Alicyclobacillus curvatus sp. nov. and Alicyclobacillus mengziensis sp. nov., two acidophilic bacteria isolated from acid mine drainage.</title>
        <authorList>
            <person name="Huang Y."/>
        </authorList>
    </citation>
    <scope>NUCLEOTIDE SEQUENCE [LARGE SCALE GENOMIC DNA]</scope>
    <source>
        <strain evidence="3 4">S30H14</strain>
    </source>
</reference>
<protein>
    <submittedName>
        <fullName evidence="3">NERD domain-containing protein</fullName>
    </submittedName>
</protein>
<dbReference type="KEGG" id="afx:JZ786_10400"/>
<evidence type="ECO:0000313" key="3">
    <source>
        <dbReference type="EMBL" id="QSO49286.1"/>
    </source>
</evidence>
<keyword evidence="1" id="KW-0812">Transmembrane</keyword>
<keyword evidence="4" id="KW-1185">Reference proteome</keyword>
<dbReference type="EMBL" id="CP071182">
    <property type="protein sequence ID" value="QSO49286.1"/>
    <property type="molecule type" value="Genomic_DNA"/>
</dbReference>
<feature type="domain" description="NERD" evidence="2">
    <location>
        <begin position="82"/>
        <end position="192"/>
    </location>
</feature>
<dbReference type="RefSeq" id="WP_206658601.1">
    <property type="nucleotide sequence ID" value="NZ_CP071182.1"/>
</dbReference>
<proteinExistence type="predicted"/>
<evidence type="ECO:0000256" key="1">
    <source>
        <dbReference type="SAM" id="Phobius"/>
    </source>
</evidence>
<keyword evidence="1" id="KW-1133">Transmembrane helix</keyword>
<evidence type="ECO:0000313" key="4">
    <source>
        <dbReference type="Proteomes" id="UP000663505"/>
    </source>
</evidence>
<dbReference type="InterPro" id="IPR011528">
    <property type="entry name" value="NERD"/>
</dbReference>
<evidence type="ECO:0000259" key="2">
    <source>
        <dbReference type="PROSITE" id="PS50965"/>
    </source>
</evidence>
<dbReference type="AlphaFoldDB" id="A0A9X7W205"/>
<sequence>MSNRRKRRPISKLVVVGFVLFFASAVIPMFTQPATPMDTSFARAAMWGKVSVMALILIAIGMVRTVLLWRKAVAVDKAKKTAGVMGEMKSAQELTKLDGRYRIFNRFYLYHRGTRQEYDHVVVGPNGVFHVESKNWSGQVYVSDSGVRRSVKGNEHDAAEQMHRHHLLLEGLLRDNGLTPTITGILCFTNQNGIIRGRSSMFLHTRLSQLAQTIAHHSVGKHLTTAEINQISNIIKQNSQQHMY</sequence>
<gene>
    <name evidence="3" type="ORF">JZ786_10400</name>
</gene>
<name>A0A9X7W205_9BACL</name>
<feature type="transmembrane region" description="Helical" evidence="1">
    <location>
        <begin position="50"/>
        <end position="69"/>
    </location>
</feature>
<dbReference type="Pfam" id="PF08378">
    <property type="entry name" value="NERD"/>
    <property type="match status" value="1"/>
</dbReference>